<dbReference type="InterPro" id="IPR007213">
    <property type="entry name" value="Ppm1/Ppm2/Tcmp"/>
</dbReference>
<keyword evidence="7 8" id="KW-0949">S-adenosyl-L-methionine</keyword>
<dbReference type="PIRSF" id="PIRSF016305">
    <property type="entry name" value="LCM_mtfrase"/>
    <property type="match status" value="1"/>
</dbReference>
<comment type="similarity">
    <text evidence="2 8">Belongs to the methyltransferase superfamily. LCMT family.</text>
</comment>
<dbReference type="Gene3D" id="3.40.50.150">
    <property type="entry name" value="Vaccinia Virus protein VP39"/>
    <property type="match status" value="1"/>
</dbReference>
<sequence length="370" mass="41123">MTSSNHIPNLRTLLGPGRGGGLRGRGRGRGAPGGASDQARDDAVKGTDQDAAGSRVSCVELGYLHDPYARLFATQPSTRRLPLLNRGMLRWSTGSYVRTSAIDLLVAKFLLADASAAKQIVSLGAGTDTRFFRLLDAYPDLRLVYHEIDFPTNTLPKIACIQRHAALRRKLLHPPTTSASYYSATYNIHALDLRSLAAPSEDAPLPELPNLDPTIPTLILSEMCLVYLQPQTVQSIVSAFTTHYLQPTTPTSIVLYEPILPHDAFGRTMISNLQTRNIHLPTLTTYPELGDQRARLSGYGFKDGAKAADTDFIWKQWISEEEKERVAGLEMLDELEELELLLRHYCFAWGWRDGDSDVFSRAWADVREQT</sequence>
<dbReference type="InterPro" id="IPR029063">
    <property type="entry name" value="SAM-dependent_MTases_sf"/>
</dbReference>
<evidence type="ECO:0000256" key="10">
    <source>
        <dbReference type="SAM" id="MobiDB-lite"/>
    </source>
</evidence>
<gene>
    <name evidence="11" type="primary">PPM1</name>
    <name evidence="11" type="ORF">E8E13_005306</name>
</gene>
<dbReference type="Pfam" id="PF04072">
    <property type="entry name" value="LCM"/>
    <property type="match status" value="1"/>
</dbReference>
<keyword evidence="6 8" id="KW-0808">Transferase</keyword>
<dbReference type="GO" id="GO:0018423">
    <property type="term" value="F:protein C-terminal leucine carboxyl O-methyltransferase activity"/>
    <property type="evidence" value="ECO:0007669"/>
    <property type="project" value="UniProtKB-EC"/>
</dbReference>
<evidence type="ECO:0000256" key="2">
    <source>
        <dbReference type="ARBA" id="ARBA00010703"/>
    </source>
</evidence>
<evidence type="ECO:0000256" key="9">
    <source>
        <dbReference type="PIRSR" id="PIRSR016305-1"/>
    </source>
</evidence>
<evidence type="ECO:0000256" key="6">
    <source>
        <dbReference type="ARBA" id="ARBA00022679"/>
    </source>
</evidence>
<comment type="catalytic activity">
    <reaction evidence="1 8">
        <text>[phosphatase 2A protein]-C-terminal L-leucine + S-adenosyl-L-methionine = [phosphatase 2A protein]-C-terminal L-leucine methyl ester + S-adenosyl-L-homocysteine</text>
        <dbReference type="Rhea" id="RHEA:48544"/>
        <dbReference type="Rhea" id="RHEA-COMP:12134"/>
        <dbReference type="Rhea" id="RHEA-COMP:12135"/>
        <dbReference type="ChEBI" id="CHEBI:57856"/>
        <dbReference type="ChEBI" id="CHEBI:59789"/>
        <dbReference type="ChEBI" id="CHEBI:90516"/>
        <dbReference type="ChEBI" id="CHEBI:90517"/>
        <dbReference type="EC" id="2.1.1.233"/>
    </reaction>
</comment>
<accession>A0A9P4WCT8</accession>
<evidence type="ECO:0000256" key="5">
    <source>
        <dbReference type="ARBA" id="ARBA00022603"/>
    </source>
</evidence>
<keyword evidence="5 8" id="KW-0489">Methyltransferase</keyword>
<feature type="compositionally biased region" description="Gly residues" evidence="10">
    <location>
        <begin position="16"/>
        <end position="33"/>
    </location>
</feature>
<protein>
    <recommendedName>
        <fullName evidence="4 8">Leucine carboxyl methyltransferase 1</fullName>
        <ecNumber evidence="3 8">2.1.1.233</ecNumber>
    </recommendedName>
</protein>
<evidence type="ECO:0000256" key="1">
    <source>
        <dbReference type="ARBA" id="ARBA00000724"/>
    </source>
</evidence>
<reference evidence="11" key="1">
    <citation type="submission" date="2019-04" db="EMBL/GenBank/DDBJ databases">
        <title>Sequencing of skin fungus with MAO and IRED activity.</title>
        <authorList>
            <person name="Marsaioli A.J."/>
            <person name="Bonatto J.M.C."/>
            <person name="Reis Junior O."/>
        </authorList>
    </citation>
    <scope>NUCLEOTIDE SEQUENCE</scope>
    <source>
        <strain evidence="11">30M1</strain>
    </source>
</reference>
<dbReference type="GO" id="GO:0032259">
    <property type="term" value="P:methylation"/>
    <property type="evidence" value="ECO:0007669"/>
    <property type="project" value="UniProtKB-KW"/>
</dbReference>
<evidence type="ECO:0000256" key="7">
    <source>
        <dbReference type="ARBA" id="ARBA00022691"/>
    </source>
</evidence>
<evidence type="ECO:0000256" key="4">
    <source>
        <dbReference type="ARBA" id="ARBA00017497"/>
    </source>
</evidence>
<dbReference type="AlphaFoldDB" id="A0A9P4WCT8"/>
<dbReference type="SUPFAM" id="SSF53335">
    <property type="entry name" value="S-adenosyl-L-methionine-dependent methyltransferases"/>
    <property type="match status" value="1"/>
</dbReference>
<evidence type="ECO:0000256" key="3">
    <source>
        <dbReference type="ARBA" id="ARBA00012834"/>
    </source>
</evidence>
<dbReference type="PANTHER" id="PTHR13600:SF21">
    <property type="entry name" value="LEUCINE CARBOXYL METHYLTRANSFERASE 1"/>
    <property type="match status" value="1"/>
</dbReference>
<evidence type="ECO:0000313" key="12">
    <source>
        <dbReference type="Proteomes" id="UP000801428"/>
    </source>
</evidence>
<feature type="binding site" evidence="9">
    <location>
        <position position="124"/>
    </location>
    <ligand>
        <name>S-adenosyl-L-methionine</name>
        <dbReference type="ChEBI" id="CHEBI:59789"/>
    </ligand>
</feature>
<evidence type="ECO:0000313" key="11">
    <source>
        <dbReference type="EMBL" id="KAF3010669.1"/>
    </source>
</evidence>
<dbReference type="EMBL" id="SWKU01000001">
    <property type="protein sequence ID" value="KAF3010669.1"/>
    <property type="molecule type" value="Genomic_DNA"/>
</dbReference>
<feature type="region of interest" description="Disordered" evidence="10">
    <location>
        <begin position="1"/>
        <end position="48"/>
    </location>
</feature>
<dbReference type="PANTHER" id="PTHR13600">
    <property type="entry name" value="LEUCINE CARBOXYL METHYLTRANSFERASE"/>
    <property type="match status" value="1"/>
</dbReference>
<organism evidence="11 12">
    <name type="scientific">Curvularia kusanoi</name>
    <name type="common">Cochliobolus kusanoi</name>
    <dbReference type="NCBI Taxonomy" id="90978"/>
    <lineage>
        <taxon>Eukaryota</taxon>
        <taxon>Fungi</taxon>
        <taxon>Dikarya</taxon>
        <taxon>Ascomycota</taxon>
        <taxon>Pezizomycotina</taxon>
        <taxon>Dothideomycetes</taxon>
        <taxon>Pleosporomycetidae</taxon>
        <taxon>Pleosporales</taxon>
        <taxon>Pleosporineae</taxon>
        <taxon>Pleosporaceae</taxon>
        <taxon>Curvularia</taxon>
    </lineage>
</organism>
<dbReference type="EC" id="2.1.1.233" evidence="3 8"/>
<evidence type="ECO:0000256" key="8">
    <source>
        <dbReference type="PIRNR" id="PIRNR016305"/>
    </source>
</evidence>
<proteinExistence type="inferred from homology"/>
<comment type="function">
    <text evidence="8">Methylates the carboxyl group of the C-terminal leucine residue of protein phosphatase 2A catalytic subunits to form alpha-leucine ester residues.</text>
</comment>
<feature type="binding site" evidence="9">
    <location>
        <begin position="192"/>
        <end position="193"/>
    </location>
    <ligand>
        <name>S-adenosyl-L-methionine</name>
        <dbReference type="ChEBI" id="CHEBI:59789"/>
    </ligand>
</feature>
<feature type="binding site" evidence="9">
    <location>
        <position position="222"/>
    </location>
    <ligand>
        <name>S-adenosyl-L-methionine</name>
        <dbReference type="ChEBI" id="CHEBI:59789"/>
    </ligand>
</feature>
<dbReference type="OrthoDB" id="203237at2759"/>
<dbReference type="InterPro" id="IPR016651">
    <property type="entry name" value="LCMT1"/>
</dbReference>
<comment type="caution">
    <text evidence="11">The sequence shown here is derived from an EMBL/GenBank/DDBJ whole genome shotgun (WGS) entry which is preliminary data.</text>
</comment>
<name>A0A9P4WCT8_CURKU</name>
<feature type="compositionally biased region" description="Basic and acidic residues" evidence="10">
    <location>
        <begin position="38"/>
        <end position="48"/>
    </location>
</feature>
<feature type="binding site" evidence="9">
    <location>
        <position position="98"/>
    </location>
    <ligand>
        <name>S-adenosyl-L-methionine</name>
        <dbReference type="ChEBI" id="CHEBI:59789"/>
    </ligand>
</feature>
<keyword evidence="12" id="KW-1185">Reference proteome</keyword>
<dbReference type="Proteomes" id="UP000801428">
    <property type="component" value="Unassembled WGS sequence"/>
</dbReference>